<reference evidence="1 2" key="1">
    <citation type="journal article" date="2023" name="Sci. Data">
        <title>Genome assembly of the Korean intertidal mud-creeper Batillaria attramentaria.</title>
        <authorList>
            <person name="Patra A.K."/>
            <person name="Ho P.T."/>
            <person name="Jun S."/>
            <person name="Lee S.J."/>
            <person name="Kim Y."/>
            <person name="Won Y.J."/>
        </authorList>
    </citation>
    <scope>NUCLEOTIDE SEQUENCE [LARGE SCALE GENOMIC DNA]</scope>
    <source>
        <strain evidence="1">Wonlab-2016</strain>
    </source>
</reference>
<name>A0ABD0L807_9CAEN</name>
<proteinExistence type="predicted"/>
<accession>A0ABD0L807</accession>
<dbReference type="AlphaFoldDB" id="A0ABD0L807"/>
<dbReference type="EMBL" id="JACVVK020000076">
    <property type="protein sequence ID" value="KAK7495249.1"/>
    <property type="molecule type" value="Genomic_DNA"/>
</dbReference>
<sequence>MMYCCRFISQIFLSHMFVETGRCGRQTPALPNTISFGQESLPPACPARLEFQAHHNLVELVMIQQSDSAHQGAVRADVSPRADVLCEVTSHYPTRPVLG</sequence>
<evidence type="ECO:0000313" key="1">
    <source>
        <dbReference type="EMBL" id="KAK7495249.1"/>
    </source>
</evidence>
<protein>
    <recommendedName>
        <fullName evidence="3">Secreted protein</fullName>
    </recommendedName>
</protein>
<keyword evidence="2" id="KW-1185">Reference proteome</keyword>
<dbReference type="Proteomes" id="UP001519460">
    <property type="component" value="Unassembled WGS sequence"/>
</dbReference>
<comment type="caution">
    <text evidence="1">The sequence shown here is derived from an EMBL/GenBank/DDBJ whole genome shotgun (WGS) entry which is preliminary data.</text>
</comment>
<evidence type="ECO:0008006" key="3">
    <source>
        <dbReference type="Google" id="ProtNLM"/>
    </source>
</evidence>
<gene>
    <name evidence="1" type="ORF">BaRGS_00013431</name>
</gene>
<evidence type="ECO:0000313" key="2">
    <source>
        <dbReference type="Proteomes" id="UP001519460"/>
    </source>
</evidence>
<organism evidence="1 2">
    <name type="scientific">Batillaria attramentaria</name>
    <dbReference type="NCBI Taxonomy" id="370345"/>
    <lineage>
        <taxon>Eukaryota</taxon>
        <taxon>Metazoa</taxon>
        <taxon>Spiralia</taxon>
        <taxon>Lophotrochozoa</taxon>
        <taxon>Mollusca</taxon>
        <taxon>Gastropoda</taxon>
        <taxon>Caenogastropoda</taxon>
        <taxon>Sorbeoconcha</taxon>
        <taxon>Cerithioidea</taxon>
        <taxon>Batillariidae</taxon>
        <taxon>Batillaria</taxon>
    </lineage>
</organism>